<protein>
    <recommendedName>
        <fullName evidence="14">Long-chain-fatty-acid--CoA ligase</fullName>
        <ecNumber evidence="14">6.2.1.3</ecNumber>
    </recommendedName>
</protein>
<comment type="catalytic activity">
    <reaction evidence="13">
        <text>hexadecanoate + ATP + CoA = hexadecanoyl-CoA + AMP + diphosphate</text>
        <dbReference type="Rhea" id="RHEA:30751"/>
        <dbReference type="ChEBI" id="CHEBI:7896"/>
        <dbReference type="ChEBI" id="CHEBI:30616"/>
        <dbReference type="ChEBI" id="CHEBI:33019"/>
        <dbReference type="ChEBI" id="CHEBI:57287"/>
        <dbReference type="ChEBI" id="CHEBI:57379"/>
        <dbReference type="ChEBI" id="CHEBI:456215"/>
    </reaction>
    <physiologicalReaction direction="left-to-right" evidence="13">
        <dbReference type="Rhea" id="RHEA:30752"/>
    </physiologicalReaction>
</comment>
<reference evidence="16" key="3">
    <citation type="submission" date="2025-09" db="UniProtKB">
        <authorList>
            <consortium name="Ensembl"/>
        </authorList>
    </citation>
    <scope>IDENTIFICATION</scope>
</reference>
<dbReference type="PANTHER" id="PTHR43272">
    <property type="entry name" value="LONG-CHAIN-FATTY-ACID--COA LIGASE"/>
    <property type="match status" value="1"/>
</dbReference>
<name>F6T060_CIOIN</name>
<evidence type="ECO:0000256" key="13">
    <source>
        <dbReference type="ARBA" id="ARBA00049139"/>
    </source>
</evidence>
<evidence type="ECO:0000256" key="8">
    <source>
        <dbReference type="ARBA" id="ARBA00024484"/>
    </source>
</evidence>
<dbReference type="Pfam" id="PF00501">
    <property type="entry name" value="AMP-binding"/>
    <property type="match status" value="1"/>
</dbReference>
<dbReference type="GeneTree" id="ENSGT00940000156651"/>
<dbReference type="InterPro" id="IPR042099">
    <property type="entry name" value="ANL_N_sf"/>
</dbReference>
<dbReference type="PROSITE" id="PS00455">
    <property type="entry name" value="AMP_BINDING"/>
    <property type="match status" value="1"/>
</dbReference>
<keyword evidence="5 14" id="KW-0067">ATP-binding</keyword>
<evidence type="ECO:0000256" key="7">
    <source>
        <dbReference type="ARBA" id="ARBA00024469"/>
    </source>
</evidence>
<dbReference type="OMA" id="NRGELCV"/>
<evidence type="ECO:0000256" key="1">
    <source>
        <dbReference type="ARBA" id="ARBA00006432"/>
    </source>
</evidence>
<dbReference type="SUPFAM" id="SSF56801">
    <property type="entry name" value="Acetyl-CoA synthetase-like"/>
    <property type="match status" value="1"/>
</dbReference>
<dbReference type="Ensembl" id="ENSCINT00000005870.3">
    <property type="protein sequence ID" value="ENSCINP00000005870.3"/>
    <property type="gene ID" value="ENSCING00000002865.3"/>
</dbReference>
<dbReference type="InterPro" id="IPR045311">
    <property type="entry name" value="LC-FACS_euk"/>
</dbReference>
<dbReference type="GO" id="GO:0005524">
    <property type="term" value="F:ATP binding"/>
    <property type="evidence" value="ECO:0007669"/>
    <property type="project" value="UniProtKB-KW"/>
</dbReference>
<evidence type="ECO:0000256" key="2">
    <source>
        <dbReference type="ARBA" id="ARBA00022598"/>
    </source>
</evidence>
<dbReference type="Gene3D" id="3.40.50.12780">
    <property type="entry name" value="N-terminal domain of ligase-like"/>
    <property type="match status" value="1"/>
</dbReference>
<evidence type="ECO:0000313" key="16">
    <source>
        <dbReference type="Ensembl" id="ENSCINP00000005870.3"/>
    </source>
</evidence>
<dbReference type="PANTHER" id="PTHR43272:SF107">
    <property type="entry name" value="LONG-CHAIN-FATTY-ACID--COA LIGASE 5"/>
    <property type="match status" value="1"/>
</dbReference>
<comment type="catalytic activity">
    <reaction evidence="12">
        <text>(E)-hexadec-2-enoate + ATP + CoA = (2E)-hexadecenoyl-CoA + AMP + diphosphate</text>
        <dbReference type="Rhea" id="RHEA:36139"/>
        <dbReference type="ChEBI" id="CHEBI:30616"/>
        <dbReference type="ChEBI" id="CHEBI:33019"/>
        <dbReference type="ChEBI" id="CHEBI:57287"/>
        <dbReference type="ChEBI" id="CHEBI:61526"/>
        <dbReference type="ChEBI" id="CHEBI:72745"/>
        <dbReference type="ChEBI" id="CHEBI:456215"/>
    </reaction>
    <physiologicalReaction direction="left-to-right" evidence="12">
        <dbReference type="Rhea" id="RHEA:36140"/>
    </physiologicalReaction>
</comment>
<sequence>MLYFETMSEIKQPSGGQYVEYMDQIPMQAWIGIGAVAIATVVWMMKENKSEETDCKVKVDHQAKQIEYEGEEFVHASPLMKDKCIESLNREVNTLHDVFLHGLKQSEGGPCVGWRPGPDQPYKWLTYQQVLTRAQHFGSGLVHEGAKTQPEQFIGIFSQNRVEWKITEQACNSFSMVVVPLYDTLGPQSIKHIMTQCDLKIVVVDNNGKAKSLLSGVKEGQFTATLIIMMSQPNEEVTNLAKETDTKVMTFEQVEEVGKNNLKEFVPPKPEDLHTICYTSGTTGLPKGVMLTHGNLIANQAGVFAIGQDSFLKMNNKDVHISYLPLAHVFERLVAQQMYYCGASVGFFQGDVKLLLSDVSALKPTVFPMVPRLINRIYDKIWAGVSQSFIKKFLLERALKSKLALLKKGIVTRDTIWDKIVFGKVQNMMGGRGRIFITGAAPVSLEVINFMRAALGVNFTEGYGQTEATAAISITIPGDFESGSVGTPAVCNMIKLVDVPEKDYYAKEGKGEVCAKGPNIFVGYYKDPDKTKETLDEDGWLHTGDVGMWLPNGSLKIIDRKKNIFKLAQGEYIAPEKIEGIFTQSPAIAQVFMHGESLKASLVAVVIPDSESFVTWCNGKGVSGGYEELCNNTDVKKLVLEDMCALGRKRGLKSFELPKKIHLSPELFSVENELLTPTFKSRRPQLLHRYKAEIDEMYKDLD</sequence>
<keyword evidence="17" id="KW-1185">Reference proteome</keyword>
<dbReference type="InParanoid" id="F6T060"/>
<evidence type="ECO:0000256" key="5">
    <source>
        <dbReference type="ARBA" id="ARBA00022840"/>
    </source>
</evidence>
<dbReference type="CDD" id="cd05927">
    <property type="entry name" value="LC-FACS_euk"/>
    <property type="match status" value="1"/>
</dbReference>
<dbReference type="GO" id="GO:0004467">
    <property type="term" value="F:long-chain fatty acid-CoA ligase activity"/>
    <property type="evidence" value="ECO:0000318"/>
    <property type="project" value="GO_Central"/>
</dbReference>
<evidence type="ECO:0000256" key="10">
    <source>
        <dbReference type="ARBA" id="ARBA00024532"/>
    </source>
</evidence>
<dbReference type="FunCoup" id="F6T060">
    <property type="interactions" value="49"/>
</dbReference>
<dbReference type="GO" id="GO:0047676">
    <property type="term" value="F:arachidonate-CoA ligase activity"/>
    <property type="evidence" value="ECO:0007669"/>
    <property type="project" value="UniProtKB-EC"/>
</dbReference>
<reference evidence="16" key="2">
    <citation type="submission" date="2025-08" db="UniProtKB">
        <authorList>
            <consortium name="Ensembl"/>
        </authorList>
    </citation>
    <scope>IDENTIFICATION</scope>
</reference>
<keyword evidence="4 14" id="KW-0276">Fatty acid metabolism</keyword>
<keyword evidence="2 14" id="KW-0436">Ligase</keyword>
<dbReference type="STRING" id="7719.ENSCINP00000005870"/>
<evidence type="ECO:0000256" key="6">
    <source>
        <dbReference type="ARBA" id="ARBA00023098"/>
    </source>
</evidence>
<dbReference type="InterPro" id="IPR020845">
    <property type="entry name" value="AMP-binding_CS"/>
</dbReference>
<dbReference type="HOGENOM" id="CLU_000022_45_4_1"/>
<comment type="catalytic activity">
    <reaction evidence="10">
        <text>15-hydroxy-(5Z,8Z,11Z,13E)-eicosatetraenoate + ATP + CoA = 15-hydroxy-(5Z,8Z,11Z,13E)-eicosatetraenoyl-CoA + AMP + diphosphate</text>
        <dbReference type="Rhea" id="RHEA:52116"/>
        <dbReference type="ChEBI" id="CHEBI:30616"/>
        <dbReference type="ChEBI" id="CHEBI:33019"/>
        <dbReference type="ChEBI" id="CHEBI:57287"/>
        <dbReference type="ChEBI" id="CHEBI:78832"/>
        <dbReference type="ChEBI" id="CHEBI:136409"/>
        <dbReference type="ChEBI" id="CHEBI:456215"/>
    </reaction>
    <physiologicalReaction direction="left-to-right" evidence="10">
        <dbReference type="Rhea" id="RHEA:52117"/>
    </physiologicalReaction>
</comment>
<gene>
    <name evidence="16" type="primary">LOC100185939</name>
</gene>
<reference evidence="17" key="1">
    <citation type="journal article" date="2002" name="Science">
        <title>The draft genome of Ciona intestinalis: insights into chordate and vertebrate origins.</title>
        <authorList>
            <person name="Dehal P."/>
            <person name="Satou Y."/>
            <person name="Campbell R.K."/>
            <person name="Chapman J."/>
            <person name="Degnan B."/>
            <person name="De Tomaso A."/>
            <person name="Davidson B."/>
            <person name="Di Gregorio A."/>
            <person name="Gelpke M."/>
            <person name="Goodstein D.M."/>
            <person name="Harafuji N."/>
            <person name="Hastings K.E."/>
            <person name="Ho I."/>
            <person name="Hotta K."/>
            <person name="Huang W."/>
            <person name="Kawashima T."/>
            <person name="Lemaire P."/>
            <person name="Martinez D."/>
            <person name="Meinertzhagen I.A."/>
            <person name="Necula S."/>
            <person name="Nonaka M."/>
            <person name="Putnam N."/>
            <person name="Rash S."/>
            <person name="Saiga H."/>
            <person name="Satake M."/>
            <person name="Terry A."/>
            <person name="Yamada L."/>
            <person name="Wang H.G."/>
            <person name="Awazu S."/>
            <person name="Azumi K."/>
            <person name="Boore J."/>
            <person name="Branno M."/>
            <person name="Chin-Bow S."/>
            <person name="DeSantis R."/>
            <person name="Doyle S."/>
            <person name="Francino P."/>
            <person name="Keys D.N."/>
            <person name="Haga S."/>
            <person name="Hayashi H."/>
            <person name="Hino K."/>
            <person name="Imai K.S."/>
            <person name="Inaba K."/>
            <person name="Kano S."/>
            <person name="Kobayashi K."/>
            <person name="Kobayashi M."/>
            <person name="Lee B.I."/>
            <person name="Makabe K.W."/>
            <person name="Manohar C."/>
            <person name="Matassi G."/>
            <person name="Medina M."/>
            <person name="Mochizuki Y."/>
            <person name="Mount S."/>
            <person name="Morishita T."/>
            <person name="Miura S."/>
            <person name="Nakayama A."/>
            <person name="Nishizaka S."/>
            <person name="Nomoto H."/>
            <person name="Ohta F."/>
            <person name="Oishi K."/>
            <person name="Rigoutsos I."/>
            <person name="Sano M."/>
            <person name="Sasaki A."/>
            <person name="Sasakura Y."/>
            <person name="Shoguchi E."/>
            <person name="Shin-i T."/>
            <person name="Spagnuolo A."/>
            <person name="Stainier D."/>
            <person name="Suzuki M.M."/>
            <person name="Tassy O."/>
            <person name="Takatori N."/>
            <person name="Tokuoka M."/>
            <person name="Yagi K."/>
            <person name="Yoshizaki F."/>
            <person name="Wada S."/>
            <person name="Zhang C."/>
            <person name="Hyatt P.D."/>
            <person name="Larimer F."/>
            <person name="Detter C."/>
            <person name="Doggett N."/>
            <person name="Glavina T."/>
            <person name="Hawkins T."/>
            <person name="Richardson P."/>
            <person name="Lucas S."/>
            <person name="Kohara Y."/>
            <person name="Levine M."/>
            <person name="Satoh N."/>
            <person name="Rokhsar D.S."/>
        </authorList>
    </citation>
    <scope>NUCLEOTIDE SEQUENCE [LARGE SCALE GENOMIC DNA]</scope>
</reference>
<dbReference type="AlphaFoldDB" id="F6T060"/>
<dbReference type="EC" id="6.2.1.3" evidence="14"/>
<dbReference type="Proteomes" id="UP000008144">
    <property type="component" value="Unassembled WGS sequence"/>
</dbReference>
<dbReference type="InterPro" id="IPR000873">
    <property type="entry name" value="AMP-dep_synth/lig_dom"/>
</dbReference>
<comment type="catalytic activity">
    <reaction evidence="8">
        <text>a long-chain fatty acid + ATP + CoA = a long-chain fatty acyl-CoA + AMP + diphosphate</text>
        <dbReference type="Rhea" id="RHEA:15421"/>
        <dbReference type="ChEBI" id="CHEBI:30616"/>
        <dbReference type="ChEBI" id="CHEBI:33019"/>
        <dbReference type="ChEBI" id="CHEBI:57287"/>
        <dbReference type="ChEBI" id="CHEBI:57560"/>
        <dbReference type="ChEBI" id="CHEBI:83139"/>
        <dbReference type="ChEBI" id="CHEBI:456215"/>
        <dbReference type="EC" id="6.2.1.3"/>
    </reaction>
    <physiologicalReaction direction="left-to-right" evidence="8">
        <dbReference type="Rhea" id="RHEA:15422"/>
    </physiologicalReaction>
</comment>
<proteinExistence type="inferred from homology"/>
<comment type="catalytic activity">
    <reaction evidence="7">
        <text>5-hydroxy-(6E,8Z,11Z,14Z)-eicosatetraenoate + ATP + CoA = 5-hydroxy-(6E,8Z,11Z,14Z)-eicosatetraenoyl-CoA + AMP + diphosphate</text>
        <dbReference type="Rhea" id="RHEA:52108"/>
        <dbReference type="ChEBI" id="CHEBI:30616"/>
        <dbReference type="ChEBI" id="CHEBI:33019"/>
        <dbReference type="ChEBI" id="CHEBI:57287"/>
        <dbReference type="ChEBI" id="CHEBI:65341"/>
        <dbReference type="ChEBI" id="CHEBI:136407"/>
        <dbReference type="ChEBI" id="CHEBI:456215"/>
    </reaction>
    <physiologicalReaction direction="left-to-right" evidence="7">
        <dbReference type="Rhea" id="RHEA:52109"/>
    </physiologicalReaction>
</comment>
<evidence type="ECO:0000259" key="15">
    <source>
        <dbReference type="Pfam" id="PF00501"/>
    </source>
</evidence>
<evidence type="ECO:0000256" key="9">
    <source>
        <dbReference type="ARBA" id="ARBA00024495"/>
    </source>
</evidence>
<evidence type="ECO:0000256" key="14">
    <source>
        <dbReference type="RuleBase" id="RU369030"/>
    </source>
</evidence>
<organism evidence="16 17">
    <name type="scientific">Ciona intestinalis</name>
    <name type="common">Transparent sea squirt</name>
    <name type="synonym">Ascidia intestinalis</name>
    <dbReference type="NCBI Taxonomy" id="7719"/>
    <lineage>
        <taxon>Eukaryota</taxon>
        <taxon>Metazoa</taxon>
        <taxon>Chordata</taxon>
        <taxon>Tunicata</taxon>
        <taxon>Ascidiacea</taxon>
        <taxon>Phlebobranchia</taxon>
        <taxon>Cionidae</taxon>
        <taxon>Ciona</taxon>
    </lineage>
</organism>
<feature type="domain" description="AMP-dependent synthetase/ligase" evidence="15">
    <location>
        <begin position="121"/>
        <end position="525"/>
    </location>
</feature>
<comment type="function">
    <text evidence="14">Catalyzes the conversion of long-chain fatty acids to their active form acyl-CoAs for both synthesis of cellular lipids, and degradation via beta-oxidation.</text>
</comment>
<keyword evidence="3 14" id="KW-0547">Nucleotide-binding</keyword>
<evidence type="ECO:0000313" key="17">
    <source>
        <dbReference type="Proteomes" id="UP000008144"/>
    </source>
</evidence>
<comment type="similarity">
    <text evidence="1 14">Belongs to the ATP-dependent AMP-binding enzyme family.</text>
</comment>
<accession>F6T060</accession>
<dbReference type="GO" id="GO:0005783">
    <property type="term" value="C:endoplasmic reticulum"/>
    <property type="evidence" value="ECO:0000318"/>
    <property type="project" value="GO_Central"/>
</dbReference>
<dbReference type="GO" id="GO:0016020">
    <property type="term" value="C:membrane"/>
    <property type="evidence" value="ECO:0000318"/>
    <property type="project" value="GO_Central"/>
</dbReference>
<evidence type="ECO:0000256" key="3">
    <source>
        <dbReference type="ARBA" id="ARBA00022741"/>
    </source>
</evidence>
<evidence type="ECO:0000256" key="11">
    <source>
        <dbReference type="ARBA" id="ARBA00024548"/>
    </source>
</evidence>
<comment type="catalytic activity">
    <reaction evidence="9">
        <text>12-hydroxy-(5Z,8Z,10E,14Z)-eicosatetraenoate + ATP + CoA = 12-hydroxy-(5Z,8Z,10E,14Z)-eicosatetraenoyl-CoA + AMP + diphosphate</text>
        <dbReference type="Rhea" id="RHEA:52112"/>
        <dbReference type="ChEBI" id="CHEBI:30616"/>
        <dbReference type="ChEBI" id="CHEBI:33019"/>
        <dbReference type="ChEBI" id="CHEBI:57287"/>
        <dbReference type="ChEBI" id="CHEBI:90718"/>
        <dbReference type="ChEBI" id="CHEBI:136408"/>
        <dbReference type="ChEBI" id="CHEBI:456215"/>
    </reaction>
    <physiologicalReaction direction="left-to-right" evidence="9">
        <dbReference type="Rhea" id="RHEA:52113"/>
    </physiologicalReaction>
</comment>
<evidence type="ECO:0000256" key="12">
    <source>
        <dbReference type="ARBA" id="ARBA00024565"/>
    </source>
</evidence>
<evidence type="ECO:0000256" key="4">
    <source>
        <dbReference type="ARBA" id="ARBA00022832"/>
    </source>
</evidence>
<comment type="catalytic activity">
    <reaction evidence="11">
        <text>(5Z,8Z,11Z,14Z)-eicosatetraenoate + ATP + CoA = (5Z,8Z,11Z,14Z)-eicosatetraenoyl-CoA + AMP + diphosphate</text>
        <dbReference type="Rhea" id="RHEA:19713"/>
        <dbReference type="ChEBI" id="CHEBI:30616"/>
        <dbReference type="ChEBI" id="CHEBI:32395"/>
        <dbReference type="ChEBI" id="CHEBI:33019"/>
        <dbReference type="ChEBI" id="CHEBI:57287"/>
        <dbReference type="ChEBI" id="CHEBI:57368"/>
        <dbReference type="ChEBI" id="CHEBI:456215"/>
        <dbReference type="EC" id="6.2.1.15"/>
    </reaction>
    <physiologicalReaction direction="left-to-right" evidence="11">
        <dbReference type="Rhea" id="RHEA:19714"/>
    </physiologicalReaction>
</comment>
<keyword evidence="6 14" id="KW-0443">Lipid metabolism</keyword>